<reference evidence="1" key="1">
    <citation type="journal article" date="2020" name="Nat. Genet.">
        <title>Genomic diversifications of five Gossypium allopolyploid species and their impact on cotton improvement.</title>
        <authorList>
            <person name="Chen Z.J."/>
            <person name="Sreedasyam A."/>
            <person name="Ando A."/>
            <person name="Song Q."/>
            <person name="De Santiago L.M."/>
            <person name="Hulse-Kemp A.M."/>
            <person name="Ding M."/>
            <person name="Ye W."/>
            <person name="Kirkbride R.C."/>
            <person name="Jenkins J."/>
            <person name="Plott C."/>
            <person name="Lovell J."/>
            <person name="Lin Y.M."/>
            <person name="Vaughn R."/>
            <person name="Liu B."/>
            <person name="Simpson S."/>
            <person name="Scheffler B.E."/>
            <person name="Wen L."/>
            <person name="Saski C.A."/>
            <person name="Grover C.E."/>
            <person name="Hu G."/>
            <person name="Conover J.L."/>
            <person name="Carlson J.W."/>
            <person name="Shu S."/>
            <person name="Boston L.B."/>
            <person name="Williams M."/>
            <person name="Peterson D.G."/>
            <person name="McGee K."/>
            <person name="Jones D.C."/>
            <person name="Wendel J.F."/>
            <person name="Stelly D.M."/>
            <person name="Grimwood J."/>
            <person name="Schmutz J."/>
        </authorList>
    </citation>
    <scope>NUCLEOTIDE SEQUENCE [LARGE SCALE GENOMIC DNA]</scope>
    <source>
        <strain evidence="1">cv. TM-1</strain>
    </source>
</reference>
<name>A0A1U8PRM4_GOSHI</name>
<reference evidence="2" key="2">
    <citation type="submission" date="2025-08" db="UniProtKB">
        <authorList>
            <consortium name="RefSeq"/>
        </authorList>
    </citation>
    <scope>IDENTIFICATION</scope>
</reference>
<sequence length="120" mass="14096">MAPYEALYGRKYRTPLYWIELIENQIHGVDLVKEAEEKVKVIRNCLKAASNKQKSYADLRRKEIKLEVGDKYRSDPSHVIKPTEVEILPNMTYSEDLVKILAREVKQQRNKSIPLVKVLW</sequence>
<gene>
    <name evidence="2" type="primary">LOC107961185</name>
</gene>
<evidence type="ECO:0000313" key="1">
    <source>
        <dbReference type="Proteomes" id="UP000818029"/>
    </source>
</evidence>
<dbReference type="KEGG" id="ghi:107961185"/>
<dbReference type="PANTHER" id="PTHR46148:SF44">
    <property type="entry name" value="GAG-POL POLYPROTEIN"/>
    <property type="match status" value="1"/>
</dbReference>
<dbReference type="PANTHER" id="PTHR46148">
    <property type="entry name" value="CHROMO DOMAIN-CONTAINING PROTEIN"/>
    <property type="match status" value="1"/>
</dbReference>
<dbReference type="PaxDb" id="3635-A0A1U8PRM4"/>
<dbReference type="GeneID" id="107961185"/>
<proteinExistence type="predicted"/>
<keyword evidence="1" id="KW-1185">Reference proteome</keyword>
<accession>A0A1U8PRM4</accession>
<dbReference type="AlphaFoldDB" id="A0A1U8PRM4"/>
<evidence type="ECO:0008006" key="3">
    <source>
        <dbReference type="Google" id="ProtNLM"/>
    </source>
</evidence>
<organism evidence="1 2">
    <name type="scientific">Gossypium hirsutum</name>
    <name type="common">Upland cotton</name>
    <name type="synonym">Gossypium mexicanum</name>
    <dbReference type="NCBI Taxonomy" id="3635"/>
    <lineage>
        <taxon>Eukaryota</taxon>
        <taxon>Viridiplantae</taxon>
        <taxon>Streptophyta</taxon>
        <taxon>Embryophyta</taxon>
        <taxon>Tracheophyta</taxon>
        <taxon>Spermatophyta</taxon>
        <taxon>Magnoliopsida</taxon>
        <taxon>eudicotyledons</taxon>
        <taxon>Gunneridae</taxon>
        <taxon>Pentapetalae</taxon>
        <taxon>rosids</taxon>
        <taxon>malvids</taxon>
        <taxon>Malvales</taxon>
        <taxon>Malvaceae</taxon>
        <taxon>Malvoideae</taxon>
        <taxon>Gossypium</taxon>
    </lineage>
</organism>
<protein>
    <recommendedName>
        <fullName evidence="3">DNA/RNA polymerases superfamily protein</fullName>
    </recommendedName>
</protein>
<dbReference type="RefSeq" id="XP_016752909.1">
    <property type="nucleotide sequence ID" value="XM_016897420.1"/>
</dbReference>
<evidence type="ECO:0000313" key="2">
    <source>
        <dbReference type="RefSeq" id="XP_016752909.1"/>
    </source>
</evidence>
<dbReference type="Proteomes" id="UP000818029">
    <property type="component" value="Chromosome A08"/>
</dbReference>